<name>A0A9X2S4G8_9FIRM</name>
<organism evidence="2 3">
    <name type="scientific">Anaerosalibacter massiliensis</name>
    <dbReference type="NCBI Taxonomy" id="1347392"/>
    <lineage>
        <taxon>Bacteria</taxon>
        <taxon>Bacillati</taxon>
        <taxon>Bacillota</taxon>
        <taxon>Tissierellia</taxon>
        <taxon>Tissierellales</taxon>
        <taxon>Sporanaerobacteraceae</taxon>
        <taxon>Anaerosalibacter</taxon>
    </lineage>
</organism>
<dbReference type="EMBL" id="JANJZL010000002">
    <property type="protein sequence ID" value="MCR2043259.1"/>
    <property type="molecule type" value="Genomic_DNA"/>
</dbReference>
<keyword evidence="1" id="KW-1133">Transmembrane helix</keyword>
<keyword evidence="3" id="KW-1185">Reference proteome</keyword>
<dbReference type="RefSeq" id="WP_257490219.1">
    <property type="nucleotide sequence ID" value="NZ_CABKTM010000016.1"/>
</dbReference>
<evidence type="ECO:0000313" key="2">
    <source>
        <dbReference type="EMBL" id="MCR2043259.1"/>
    </source>
</evidence>
<keyword evidence="1" id="KW-0472">Membrane</keyword>
<evidence type="ECO:0000256" key="1">
    <source>
        <dbReference type="SAM" id="Phobius"/>
    </source>
</evidence>
<dbReference type="Proteomes" id="UP001142078">
    <property type="component" value="Unassembled WGS sequence"/>
</dbReference>
<dbReference type="AlphaFoldDB" id="A0A9X2S4G8"/>
<protein>
    <submittedName>
        <fullName evidence="2">Uncharacterized protein</fullName>
    </submittedName>
</protein>
<reference evidence="2" key="1">
    <citation type="submission" date="2022-07" db="EMBL/GenBank/DDBJ databases">
        <title>Enhanced cultured diversity of the mouse gut microbiota enables custom-made synthetic communities.</title>
        <authorList>
            <person name="Afrizal A."/>
        </authorList>
    </citation>
    <scope>NUCLEOTIDE SEQUENCE</scope>
    <source>
        <strain evidence="2">DSM 29482</strain>
    </source>
</reference>
<evidence type="ECO:0000313" key="3">
    <source>
        <dbReference type="Proteomes" id="UP001142078"/>
    </source>
</evidence>
<proteinExistence type="predicted"/>
<keyword evidence="1" id="KW-0812">Transmembrane</keyword>
<gene>
    <name evidence="2" type="ORF">NSA23_03910</name>
</gene>
<feature type="transmembrane region" description="Helical" evidence="1">
    <location>
        <begin position="20"/>
        <end position="37"/>
    </location>
</feature>
<accession>A0A9X2S4G8</accession>
<comment type="caution">
    <text evidence="2">The sequence shown here is derived from an EMBL/GenBank/DDBJ whole genome shotgun (WGS) entry which is preliminary data.</text>
</comment>
<sequence length="40" mass="4459">MSENKSCGLLGGILGDDCDNNSILFFFLLLVVIFCSCDRW</sequence>